<gene>
    <name evidence="1" type="ORF">S12H4_15099</name>
</gene>
<sequence>MEKIKITQVQFIPCHPDGTFLGFANIIIDGWLELNGIGVHAVKTGIDIKEPARKLKNETLKFYFKIHNDEIKEEIRAAVEENLYEVGFFGAKIIKEE</sequence>
<reference evidence="1" key="1">
    <citation type="journal article" date="2014" name="Front. Microbiol.">
        <title>High frequency of phylogenetically diverse reductive dehalogenase-homologous genes in deep subseafloor sedimentary metagenomes.</title>
        <authorList>
            <person name="Kawai M."/>
            <person name="Futagami T."/>
            <person name="Toyoda A."/>
            <person name="Takaki Y."/>
            <person name="Nishi S."/>
            <person name="Hori S."/>
            <person name="Arai W."/>
            <person name="Tsubouchi T."/>
            <person name="Morono Y."/>
            <person name="Uchiyama I."/>
            <person name="Ito T."/>
            <person name="Fujiyama A."/>
            <person name="Inagaki F."/>
            <person name="Takami H."/>
        </authorList>
    </citation>
    <scope>NUCLEOTIDE SEQUENCE</scope>
    <source>
        <strain evidence="1">Expedition CK06-06</strain>
    </source>
</reference>
<organism evidence="1">
    <name type="scientific">marine sediment metagenome</name>
    <dbReference type="NCBI Taxonomy" id="412755"/>
    <lineage>
        <taxon>unclassified sequences</taxon>
        <taxon>metagenomes</taxon>
        <taxon>ecological metagenomes</taxon>
    </lineage>
</organism>
<dbReference type="EMBL" id="BARW01007230">
    <property type="protein sequence ID" value="GAI85895.1"/>
    <property type="molecule type" value="Genomic_DNA"/>
</dbReference>
<dbReference type="GO" id="GO:0030435">
    <property type="term" value="P:sporulation resulting in formation of a cellular spore"/>
    <property type="evidence" value="ECO:0007669"/>
    <property type="project" value="InterPro"/>
</dbReference>
<proteinExistence type="predicted"/>
<accession>X1TE69</accession>
<dbReference type="InterPro" id="IPR036751">
    <property type="entry name" value="SpoVG_sf"/>
</dbReference>
<name>X1TE69_9ZZZZ</name>
<dbReference type="AlphaFoldDB" id="X1TE69"/>
<evidence type="ECO:0000313" key="1">
    <source>
        <dbReference type="EMBL" id="GAI85895.1"/>
    </source>
</evidence>
<dbReference type="SUPFAM" id="SSF160537">
    <property type="entry name" value="SpoVG-like"/>
    <property type="match status" value="1"/>
</dbReference>
<dbReference type="Gene3D" id="3.30.1120.40">
    <property type="entry name" value="Stage V sporulation protein G"/>
    <property type="match status" value="1"/>
</dbReference>
<comment type="caution">
    <text evidence="1">The sequence shown here is derived from an EMBL/GenBank/DDBJ whole genome shotgun (WGS) entry which is preliminary data.</text>
</comment>
<protein>
    <submittedName>
        <fullName evidence="1">Uncharacterized protein</fullName>
    </submittedName>
</protein>